<dbReference type="EMBL" id="LCIE01000022">
    <property type="protein sequence ID" value="KKT48640.1"/>
    <property type="molecule type" value="Genomic_DNA"/>
</dbReference>
<gene>
    <name evidence="2" type="ORF">UW41_C0022G0003</name>
</gene>
<name>A0A0G1HP21_9BACT</name>
<dbReference type="Proteomes" id="UP000034172">
    <property type="component" value="Unassembled WGS sequence"/>
</dbReference>
<feature type="transmembrane region" description="Helical" evidence="1">
    <location>
        <begin position="12"/>
        <end position="31"/>
    </location>
</feature>
<reference evidence="2 3" key="1">
    <citation type="journal article" date="2015" name="Nature">
        <title>rRNA introns, odd ribosomes, and small enigmatic genomes across a large radiation of phyla.</title>
        <authorList>
            <person name="Brown C.T."/>
            <person name="Hug L.A."/>
            <person name="Thomas B.C."/>
            <person name="Sharon I."/>
            <person name="Castelle C.J."/>
            <person name="Singh A."/>
            <person name="Wilkins M.J."/>
            <person name="Williams K.H."/>
            <person name="Banfield J.F."/>
        </authorList>
    </citation>
    <scope>NUCLEOTIDE SEQUENCE [LARGE SCALE GENOMIC DNA]</scope>
</reference>
<keyword evidence="1" id="KW-0472">Membrane</keyword>
<evidence type="ECO:0000313" key="3">
    <source>
        <dbReference type="Proteomes" id="UP000034172"/>
    </source>
</evidence>
<evidence type="ECO:0000313" key="2">
    <source>
        <dbReference type="EMBL" id="KKT48640.1"/>
    </source>
</evidence>
<keyword evidence="1" id="KW-0812">Transmembrane</keyword>
<comment type="caution">
    <text evidence="2">The sequence shown here is derived from an EMBL/GenBank/DDBJ whole genome shotgun (WGS) entry which is preliminary data.</text>
</comment>
<dbReference type="AlphaFoldDB" id="A0A0G1HP21"/>
<accession>A0A0G1HP21</accession>
<keyword evidence="1" id="KW-1133">Transmembrane helix</keyword>
<dbReference type="STRING" id="1618392.UW41_C0022G0003"/>
<organism evidence="2 3">
    <name type="scientific">Candidatus Collierbacteria bacterium GW2011_GWC2_44_18</name>
    <dbReference type="NCBI Taxonomy" id="1618392"/>
    <lineage>
        <taxon>Bacteria</taxon>
        <taxon>Candidatus Collieribacteriota</taxon>
    </lineage>
</organism>
<evidence type="ECO:0000256" key="1">
    <source>
        <dbReference type="SAM" id="Phobius"/>
    </source>
</evidence>
<sequence>MNSKAVSEFVHGFGMFLMVIFLIGGFLYLAFTPPAPLTTLASLAPTIDQYPQGKVMCDIGGEKENVIAVEGNTLIIVDIRPNDGTYFPRIQVEDTEKILCVDPR</sequence>
<protein>
    <submittedName>
        <fullName evidence="2">Uncharacterized protein</fullName>
    </submittedName>
</protein>
<proteinExistence type="predicted"/>